<dbReference type="Gene3D" id="1.25.40.10">
    <property type="entry name" value="Tetratricopeptide repeat domain"/>
    <property type="match status" value="1"/>
</dbReference>
<dbReference type="PROSITE" id="PS51257">
    <property type="entry name" value="PROKAR_LIPOPROTEIN"/>
    <property type="match status" value="1"/>
</dbReference>
<dbReference type="SUPFAM" id="SSF48452">
    <property type="entry name" value="TPR-like"/>
    <property type="match status" value="1"/>
</dbReference>
<reference evidence="2 3" key="1">
    <citation type="journal article" date="2016" name="Nat. Commun.">
        <title>Thousands of microbial genomes shed light on interconnected biogeochemical processes in an aquifer system.</title>
        <authorList>
            <person name="Anantharaman K."/>
            <person name="Brown C.T."/>
            <person name="Hug L.A."/>
            <person name="Sharon I."/>
            <person name="Castelle C.J."/>
            <person name="Probst A.J."/>
            <person name="Thomas B.C."/>
            <person name="Singh A."/>
            <person name="Wilkins M.J."/>
            <person name="Karaoz U."/>
            <person name="Brodie E.L."/>
            <person name="Williams K.H."/>
            <person name="Hubbard S.S."/>
            <person name="Banfield J.F."/>
        </authorList>
    </citation>
    <scope>NUCLEOTIDE SEQUENCE [LARGE SCALE GENOMIC DNA]</scope>
</reference>
<protein>
    <recommendedName>
        <fullName evidence="4">PpiC domain-containing protein</fullName>
    </recommendedName>
</protein>
<dbReference type="Gene3D" id="1.10.8.1040">
    <property type="match status" value="1"/>
</dbReference>
<dbReference type="InterPro" id="IPR027304">
    <property type="entry name" value="Trigger_fact/SurA_dom_sf"/>
</dbReference>
<dbReference type="STRING" id="1817863.A2Y62_00490"/>
<dbReference type="Proteomes" id="UP000178943">
    <property type="component" value="Unassembled WGS sequence"/>
</dbReference>
<dbReference type="SUPFAM" id="SSF109998">
    <property type="entry name" value="Triger factor/SurA peptide-binding domain-like"/>
    <property type="match status" value="1"/>
</dbReference>
<evidence type="ECO:0000256" key="1">
    <source>
        <dbReference type="SAM" id="MobiDB-lite"/>
    </source>
</evidence>
<name>A0A1F5VIR6_9BACT</name>
<sequence length="308" mass="36433">MKKRIIYLLIFLAIVVVGCNRKVEQKIHGEKVREYANELYDRYLFEQAIEQYEFYLNNYQLEEKEQANVVYRIGNIYFERLHDYQNAMAAYLKIKVLYPQSEVITEVNKKLIACLERLQRPEDASQALHESTSIEPSKREQRPGSVIAKIGDKDISQGDLDFEISQLSPEIRAQFQDKQRKLEFLRSYVATELMYDSAKRAGYENDKSVMENLFQAKKSFMVQKLLQERLKDKVKLQAQDVELYYQAHKDRYTEKDKDGKLVREIPLSEAQNQVAQDLFQERYQKAYQELMMSLLSAENVKIYDDLVK</sequence>
<dbReference type="AlphaFoldDB" id="A0A1F5VIR6"/>
<organism evidence="2 3">
    <name type="scientific">Candidatus Fischerbacteria bacterium RBG_13_37_8</name>
    <dbReference type="NCBI Taxonomy" id="1817863"/>
    <lineage>
        <taxon>Bacteria</taxon>
        <taxon>Candidatus Fischeribacteriota</taxon>
    </lineage>
</organism>
<dbReference type="InterPro" id="IPR011990">
    <property type="entry name" value="TPR-like_helical_dom_sf"/>
</dbReference>
<evidence type="ECO:0000313" key="2">
    <source>
        <dbReference type="EMBL" id="OGF63295.1"/>
    </source>
</evidence>
<dbReference type="EMBL" id="MFGW01000166">
    <property type="protein sequence ID" value="OGF63295.1"/>
    <property type="molecule type" value="Genomic_DNA"/>
</dbReference>
<accession>A0A1F5VIR6</accession>
<evidence type="ECO:0008006" key="4">
    <source>
        <dbReference type="Google" id="ProtNLM"/>
    </source>
</evidence>
<comment type="caution">
    <text evidence="2">The sequence shown here is derived from an EMBL/GenBank/DDBJ whole genome shotgun (WGS) entry which is preliminary data.</text>
</comment>
<gene>
    <name evidence="2" type="ORF">A2Y62_00490</name>
</gene>
<proteinExistence type="predicted"/>
<feature type="region of interest" description="Disordered" evidence="1">
    <location>
        <begin position="125"/>
        <end position="146"/>
    </location>
</feature>
<evidence type="ECO:0000313" key="3">
    <source>
        <dbReference type="Proteomes" id="UP000178943"/>
    </source>
</evidence>